<dbReference type="InterPro" id="IPR047700">
    <property type="entry name" value="NrtS-like"/>
</dbReference>
<name>A0ABV2BYE7_9GAMM</name>
<sequence length="68" mass="7802">MKFQLQELVRNHGFKAAKVALIVGTILLIINQFNAIFADQPFRWLPAALTYIVPFFVFLLGKHKEGEE</sequence>
<keyword evidence="2" id="KW-1185">Reference proteome</keyword>
<gene>
    <name evidence="1" type="primary">nrtS</name>
    <name evidence="1" type="ORF">ABVT43_15760</name>
</gene>
<evidence type="ECO:0000313" key="1">
    <source>
        <dbReference type="EMBL" id="MET1256597.1"/>
    </source>
</evidence>
<accession>A0ABV2BYE7</accession>
<comment type="caution">
    <text evidence="1">The sequence shown here is derived from an EMBL/GenBank/DDBJ whole genome shotgun (WGS) entry which is preliminary data.</text>
</comment>
<organism evidence="1 2">
    <name type="scientific">Aliikangiella maris</name>
    <dbReference type="NCBI Taxonomy" id="3162458"/>
    <lineage>
        <taxon>Bacteria</taxon>
        <taxon>Pseudomonadati</taxon>
        <taxon>Pseudomonadota</taxon>
        <taxon>Gammaproteobacteria</taxon>
        <taxon>Oceanospirillales</taxon>
        <taxon>Pleioneaceae</taxon>
        <taxon>Aliikangiella</taxon>
    </lineage>
</organism>
<dbReference type="NCBIfam" id="NF038050">
    <property type="entry name" value="NrtS"/>
    <property type="match status" value="1"/>
</dbReference>
<protein>
    <submittedName>
        <fullName evidence="1">Nitrate/nitrite transporter NrtS</fullName>
    </submittedName>
</protein>
<reference evidence="1 2" key="1">
    <citation type="submission" date="2024-06" db="EMBL/GenBank/DDBJ databases">
        <authorList>
            <person name="Li F."/>
        </authorList>
    </citation>
    <scope>NUCLEOTIDE SEQUENCE [LARGE SCALE GENOMIC DNA]</scope>
    <source>
        <strain evidence="1 2">GXAS 311</strain>
    </source>
</reference>
<evidence type="ECO:0000313" key="2">
    <source>
        <dbReference type="Proteomes" id="UP001548189"/>
    </source>
</evidence>
<proteinExistence type="predicted"/>
<dbReference type="Proteomes" id="UP001548189">
    <property type="component" value="Unassembled WGS sequence"/>
</dbReference>
<dbReference type="EMBL" id="JBEVCJ010000024">
    <property type="protein sequence ID" value="MET1256597.1"/>
    <property type="molecule type" value="Genomic_DNA"/>
</dbReference>